<evidence type="ECO:0000259" key="3">
    <source>
        <dbReference type="Pfam" id="PF01467"/>
    </source>
</evidence>
<evidence type="ECO:0000313" key="4">
    <source>
        <dbReference type="EMBL" id="KNB50503.1"/>
    </source>
</evidence>
<dbReference type="PANTHER" id="PTHR43793:SF1">
    <property type="entry name" value="FAD SYNTHASE"/>
    <property type="match status" value="1"/>
</dbReference>
<dbReference type="OrthoDB" id="9802794at2"/>
<dbReference type="Proteomes" id="UP000037288">
    <property type="component" value="Unassembled WGS sequence"/>
</dbReference>
<reference evidence="5" key="1">
    <citation type="submission" date="2015-07" db="EMBL/GenBank/DDBJ databases">
        <title>Draft genome sequence of Streptomyces sp. CMAA 1322, a bacterium isolated from Caatinga biome, from dry forest semiarid of Brazil.</title>
        <authorList>
            <person name="Santos S.N."/>
            <person name="Gacesa R."/>
            <person name="Taketani R.G."/>
            <person name="Long P.F."/>
            <person name="Melo I.S."/>
        </authorList>
    </citation>
    <scope>NUCLEOTIDE SEQUENCE [LARGE SCALE GENOMIC DNA]</scope>
    <source>
        <strain evidence="5">CMAA 1322</strain>
    </source>
</reference>
<keyword evidence="2" id="KW-0548">Nucleotidyltransferase</keyword>
<organism evidence="4 5">
    <name type="scientific">Streptomyces caatingaensis</name>
    <dbReference type="NCBI Taxonomy" id="1678637"/>
    <lineage>
        <taxon>Bacteria</taxon>
        <taxon>Bacillati</taxon>
        <taxon>Actinomycetota</taxon>
        <taxon>Actinomycetes</taxon>
        <taxon>Kitasatosporales</taxon>
        <taxon>Streptomycetaceae</taxon>
        <taxon>Streptomyces</taxon>
    </lineage>
</organism>
<dbReference type="EMBL" id="LFXA01000014">
    <property type="protein sequence ID" value="KNB50503.1"/>
    <property type="molecule type" value="Genomic_DNA"/>
</dbReference>
<dbReference type="Gene3D" id="3.40.50.620">
    <property type="entry name" value="HUPs"/>
    <property type="match status" value="1"/>
</dbReference>
<dbReference type="SUPFAM" id="SSF52374">
    <property type="entry name" value="Nucleotidylyl transferase"/>
    <property type="match status" value="1"/>
</dbReference>
<dbReference type="PATRIC" id="fig|1678637.3.peg.4566"/>
<dbReference type="InterPro" id="IPR050385">
    <property type="entry name" value="Archaeal_FAD_synthase"/>
</dbReference>
<keyword evidence="1 4" id="KW-0808">Transferase</keyword>
<accession>A0A0K9XBA4</accession>
<dbReference type="Pfam" id="PF01467">
    <property type="entry name" value="CTP_transf_like"/>
    <property type="match status" value="1"/>
</dbReference>
<evidence type="ECO:0000256" key="2">
    <source>
        <dbReference type="ARBA" id="ARBA00022695"/>
    </source>
</evidence>
<dbReference type="GO" id="GO:0016779">
    <property type="term" value="F:nucleotidyltransferase activity"/>
    <property type="evidence" value="ECO:0007669"/>
    <property type="project" value="UniProtKB-KW"/>
</dbReference>
<proteinExistence type="predicted"/>
<dbReference type="STRING" id="1678637.AC230_21300"/>
<dbReference type="AlphaFoldDB" id="A0A0K9XBA4"/>
<evidence type="ECO:0000256" key="1">
    <source>
        <dbReference type="ARBA" id="ARBA00022679"/>
    </source>
</evidence>
<dbReference type="InterPro" id="IPR004821">
    <property type="entry name" value="Cyt_trans-like"/>
</dbReference>
<dbReference type="PANTHER" id="PTHR43793">
    <property type="entry name" value="FAD SYNTHASE"/>
    <property type="match status" value="1"/>
</dbReference>
<dbReference type="RefSeq" id="WP_049717902.1">
    <property type="nucleotide sequence ID" value="NZ_LFXA01000014.1"/>
</dbReference>
<name>A0A0K9XBA4_9ACTN</name>
<sequence length="168" mass="18416">MNGHHDGTPESAGLGLDWVTGRPRRSGPVVVTGVFDLLHVGHVRFLKDAASRGLPLVVGVEDDRRTAAWKGPRRPVQPEAERAEILAALECVEAVFVVHGDPGRVYWDDYAKLLATLAPRALACTQNDPYVREKQRAADVLSAELWEFPLTGQRSTTALVDRLCGRDV</sequence>
<keyword evidence="5" id="KW-1185">Reference proteome</keyword>
<dbReference type="NCBIfam" id="TIGR00125">
    <property type="entry name" value="cyt_tran_rel"/>
    <property type="match status" value="1"/>
</dbReference>
<dbReference type="InterPro" id="IPR014729">
    <property type="entry name" value="Rossmann-like_a/b/a_fold"/>
</dbReference>
<feature type="domain" description="Cytidyltransferase-like" evidence="3">
    <location>
        <begin position="31"/>
        <end position="99"/>
    </location>
</feature>
<comment type="caution">
    <text evidence="4">The sequence shown here is derived from an EMBL/GenBank/DDBJ whole genome shotgun (WGS) entry which is preliminary data.</text>
</comment>
<evidence type="ECO:0000313" key="5">
    <source>
        <dbReference type="Proteomes" id="UP000037288"/>
    </source>
</evidence>
<protein>
    <submittedName>
        <fullName evidence="4">Cytidyltransferase</fullName>
    </submittedName>
</protein>
<gene>
    <name evidence="4" type="ORF">AC230_21300</name>
</gene>